<gene>
    <name evidence="1" type="ORF">AWU82_28385</name>
</gene>
<dbReference type="Proteomes" id="UP000075187">
    <property type="component" value="Chromosome"/>
</dbReference>
<name>A0ABN5FMP9_9PSED</name>
<evidence type="ECO:0000313" key="2">
    <source>
        <dbReference type="Proteomes" id="UP000075187"/>
    </source>
</evidence>
<keyword evidence="2" id="KW-1185">Reference proteome</keyword>
<organism evidence="1 2">
    <name type="scientific">Pseudomonas glycinae</name>
    <dbReference type="NCBI Taxonomy" id="1785145"/>
    <lineage>
        <taxon>Bacteria</taxon>
        <taxon>Pseudomonadati</taxon>
        <taxon>Pseudomonadota</taxon>
        <taxon>Gammaproteobacteria</taxon>
        <taxon>Pseudomonadales</taxon>
        <taxon>Pseudomonadaceae</taxon>
        <taxon>Pseudomonas</taxon>
    </lineage>
</organism>
<proteinExistence type="predicted"/>
<sequence>MFDWCTVRVWLDQARIEIDPLEHRNTGDASDLALKIDLIGIGVRSRRKPSHGVAWWQPDRAINGGEIDTLDHRKTGH</sequence>
<reference evidence="1" key="1">
    <citation type="submission" date="2017-12" db="EMBL/GenBank/DDBJ databases">
        <title>Pseudomonas sp. MS586 complete sequence.</title>
        <authorList>
            <person name="Lu S."/>
            <person name="Deng P."/>
        </authorList>
    </citation>
    <scope>NUCLEOTIDE SEQUENCE</scope>
    <source>
        <strain evidence="1">MS586</strain>
    </source>
</reference>
<protein>
    <submittedName>
        <fullName evidence="1">Uncharacterized protein</fullName>
    </submittedName>
</protein>
<dbReference type="EMBL" id="CP014205">
    <property type="protein sequence ID" value="AUG97404.1"/>
    <property type="molecule type" value="Genomic_DNA"/>
</dbReference>
<evidence type="ECO:0000313" key="1">
    <source>
        <dbReference type="EMBL" id="AUG97404.1"/>
    </source>
</evidence>
<accession>A0ABN5FMP9</accession>
<dbReference type="RefSeq" id="WP_190241548.1">
    <property type="nucleotide sequence ID" value="NZ_CP014205.2"/>
</dbReference>